<keyword evidence="1" id="KW-0547">Nucleotide-binding</keyword>
<dbReference type="InterPro" id="IPR020536">
    <property type="entry name" value="ThiI_AANH"/>
</dbReference>
<dbReference type="GO" id="GO:0005524">
    <property type="term" value="F:ATP binding"/>
    <property type="evidence" value="ECO:0007669"/>
    <property type="project" value="UniProtKB-KW"/>
</dbReference>
<dbReference type="STRING" id="1298851.TST_0052"/>
<dbReference type="Pfam" id="PF02568">
    <property type="entry name" value="ThiI"/>
    <property type="match status" value="1"/>
</dbReference>
<dbReference type="SUPFAM" id="SSF52402">
    <property type="entry name" value="Adenine nucleotide alpha hydrolases-like"/>
    <property type="match status" value="1"/>
</dbReference>
<keyword evidence="5" id="KW-1185">Reference proteome</keyword>
<evidence type="ECO:0000256" key="2">
    <source>
        <dbReference type="ARBA" id="ARBA00022840"/>
    </source>
</evidence>
<dbReference type="AlphaFoldDB" id="A0A0S3QRB5"/>
<evidence type="ECO:0000313" key="4">
    <source>
        <dbReference type="EMBL" id="BAT70862.1"/>
    </source>
</evidence>
<dbReference type="PANTHER" id="PTHR11933:SF6">
    <property type="entry name" value="THIL AANH DOMAIN-CONTAINING PROTEIN"/>
    <property type="match status" value="1"/>
</dbReference>
<protein>
    <submittedName>
        <fullName evidence="4">tRNA-specific 2-thiouridylase</fullName>
        <ecNumber evidence="4">2.8.1.-</ecNumber>
    </submittedName>
</protein>
<sequence>MVRALALFSGGLDSILAVKLMEEQDVEVIPIHFYTWFTGNSSSSFVKECEENYKIKPVIVDVQKDFLEVLFNPKYGYGQGMNPCVDCKIFFFKKAKELLKEYNASFVVSGEVVGQRPMSQRKDAIRIIEKESGLEGLIVRPLSGKLLPPTIPEQVGIIDRNKLEAIQGRGRKRQLELAKKYGLKKIPSPAGGCILTDPTFSTRLKKLLEIKPKPELNQIKLLRVGRLFQMEDCLLVVSRTPSEAKQLTQLSQDAWIIPKKEIAGVCIGDCRGKEKIITGILLRYAKTPQGNVMKGSEKINARALPPEIVHSYLVGAGK</sequence>
<dbReference type="KEGG" id="ttk:TST_0052"/>
<reference evidence="5" key="1">
    <citation type="journal article" date="2018" name="Science">
        <title>A primordial and reversible TCA cycle in a facultatively chemolithoautotrophic thermophile.</title>
        <authorList>
            <person name="Nunoura T."/>
            <person name="Chikaraishi Y."/>
            <person name="Izaki R."/>
            <person name="Suwa T."/>
            <person name="Sato T."/>
            <person name="Harada T."/>
            <person name="Mori K."/>
            <person name="Kato Y."/>
            <person name="Miyazaki M."/>
            <person name="Shimamura S."/>
            <person name="Yanagawa K."/>
            <person name="Shuto A."/>
            <person name="Ohkouchi N."/>
            <person name="Fujita N."/>
            <person name="Takaki Y."/>
            <person name="Atomi H."/>
            <person name="Takai K."/>
        </authorList>
    </citation>
    <scope>NUCLEOTIDE SEQUENCE [LARGE SCALE GENOMIC DNA]</scope>
    <source>
        <strain evidence="5">DSM 17441 / JCM 13301 / NBRC 103674 / ABI70S6</strain>
    </source>
</reference>
<dbReference type="InterPro" id="IPR014729">
    <property type="entry name" value="Rossmann-like_a/b/a_fold"/>
</dbReference>
<evidence type="ECO:0000256" key="1">
    <source>
        <dbReference type="ARBA" id="ARBA00022741"/>
    </source>
</evidence>
<dbReference type="Gene3D" id="3.40.50.620">
    <property type="entry name" value="HUPs"/>
    <property type="match status" value="1"/>
</dbReference>
<evidence type="ECO:0000259" key="3">
    <source>
        <dbReference type="Pfam" id="PF02568"/>
    </source>
</evidence>
<feature type="domain" description="Thil AANH" evidence="3">
    <location>
        <begin position="3"/>
        <end position="144"/>
    </location>
</feature>
<dbReference type="RefSeq" id="WP_068548557.1">
    <property type="nucleotide sequence ID" value="NZ_AP013035.1"/>
</dbReference>
<proteinExistence type="predicted"/>
<accession>A0A0S3QRB5</accession>
<organism evidence="4 5">
    <name type="scientific">Thermosulfidibacter takaii (strain DSM 17441 / JCM 13301 / NBRC 103674 / ABI70S6)</name>
    <dbReference type="NCBI Taxonomy" id="1298851"/>
    <lineage>
        <taxon>Bacteria</taxon>
        <taxon>Pseudomonadati</taxon>
        <taxon>Thermosulfidibacterota</taxon>
        <taxon>Thermosulfidibacteria</taxon>
        <taxon>Thermosulfidibacterales</taxon>
        <taxon>Thermosulfidibacteraceae</taxon>
    </lineage>
</organism>
<keyword evidence="2" id="KW-0067">ATP-binding</keyword>
<dbReference type="GO" id="GO:0004810">
    <property type="term" value="F:CCA tRNA nucleotidyltransferase activity"/>
    <property type="evidence" value="ECO:0007669"/>
    <property type="project" value="InterPro"/>
</dbReference>
<keyword evidence="4" id="KW-0808">Transferase</keyword>
<gene>
    <name evidence="4" type="ORF">TST_0052</name>
</gene>
<dbReference type="EC" id="2.8.1.-" evidence="4"/>
<dbReference type="Proteomes" id="UP000063234">
    <property type="component" value="Chromosome"/>
</dbReference>
<dbReference type="EMBL" id="AP013035">
    <property type="protein sequence ID" value="BAT70862.1"/>
    <property type="molecule type" value="Genomic_DNA"/>
</dbReference>
<evidence type="ECO:0000313" key="5">
    <source>
        <dbReference type="Proteomes" id="UP000063234"/>
    </source>
</evidence>
<dbReference type="PANTHER" id="PTHR11933">
    <property type="entry name" value="TRNA 5-METHYLAMINOMETHYL-2-THIOURIDYLATE -METHYLTRANSFERASE"/>
    <property type="match status" value="1"/>
</dbReference>
<dbReference type="OrthoDB" id="9781887at2"/>
<name>A0A0S3QRB5_THET7</name>